<gene>
    <name evidence="2" type="ORF">Tci_905278</name>
</gene>
<accession>A0A699VGU5</accession>
<proteinExistence type="predicted"/>
<comment type="caution">
    <text evidence="2">The sequence shown here is derived from an EMBL/GenBank/DDBJ whole genome shotgun (WGS) entry which is preliminary data.</text>
</comment>
<protein>
    <submittedName>
        <fullName evidence="2">Uncharacterized protein</fullName>
    </submittedName>
</protein>
<feature type="non-terminal residue" evidence="2">
    <location>
        <position position="106"/>
    </location>
</feature>
<reference evidence="2" key="1">
    <citation type="journal article" date="2019" name="Sci. Rep.">
        <title>Draft genome of Tanacetum cinerariifolium, the natural source of mosquito coil.</title>
        <authorList>
            <person name="Yamashiro T."/>
            <person name="Shiraishi A."/>
            <person name="Satake H."/>
            <person name="Nakayama K."/>
        </authorList>
    </citation>
    <scope>NUCLEOTIDE SEQUENCE</scope>
</reference>
<dbReference type="EMBL" id="BKCJ011433917">
    <property type="protein sequence ID" value="GFD33309.1"/>
    <property type="molecule type" value="Genomic_DNA"/>
</dbReference>
<evidence type="ECO:0000256" key="1">
    <source>
        <dbReference type="SAM" id="MobiDB-lite"/>
    </source>
</evidence>
<name>A0A699VGU5_TANCI</name>
<feature type="region of interest" description="Disordered" evidence="1">
    <location>
        <begin position="79"/>
        <end position="106"/>
    </location>
</feature>
<dbReference type="AlphaFoldDB" id="A0A699VGU5"/>
<evidence type="ECO:0000313" key="2">
    <source>
        <dbReference type="EMBL" id="GFD33309.1"/>
    </source>
</evidence>
<organism evidence="2">
    <name type="scientific">Tanacetum cinerariifolium</name>
    <name type="common">Dalmatian daisy</name>
    <name type="synonym">Chrysanthemum cinerariifolium</name>
    <dbReference type="NCBI Taxonomy" id="118510"/>
    <lineage>
        <taxon>Eukaryota</taxon>
        <taxon>Viridiplantae</taxon>
        <taxon>Streptophyta</taxon>
        <taxon>Embryophyta</taxon>
        <taxon>Tracheophyta</taxon>
        <taxon>Spermatophyta</taxon>
        <taxon>Magnoliopsida</taxon>
        <taxon>eudicotyledons</taxon>
        <taxon>Gunneridae</taxon>
        <taxon>Pentapetalae</taxon>
        <taxon>asterids</taxon>
        <taxon>campanulids</taxon>
        <taxon>Asterales</taxon>
        <taxon>Asteraceae</taxon>
        <taxon>Asteroideae</taxon>
        <taxon>Anthemideae</taxon>
        <taxon>Anthemidinae</taxon>
        <taxon>Tanacetum</taxon>
    </lineage>
</organism>
<sequence>LEDYFDALDRSANIERRIEQPYEKKEDDVEIGNFHECVAFLDLIRKGRAEHDHQIPLKDMKMKALGASRITTEMVTRMDKRLRRRKEESSISGLPSRRKRKASVTQ</sequence>
<feature type="non-terminal residue" evidence="2">
    <location>
        <position position="1"/>
    </location>
</feature>
<feature type="compositionally biased region" description="Basic residues" evidence="1">
    <location>
        <begin position="96"/>
        <end position="106"/>
    </location>
</feature>